<organism evidence="1 2">
    <name type="scientific">Austropuccinia psidii MF-1</name>
    <dbReference type="NCBI Taxonomy" id="1389203"/>
    <lineage>
        <taxon>Eukaryota</taxon>
        <taxon>Fungi</taxon>
        <taxon>Dikarya</taxon>
        <taxon>Basidiomycota</taxon>
        <taxon>Pucciniomycotina</taxon>
        <taxon>Pucciniomycetes</taxon>
        <taxon>Pucciniales</taxon>
        <taxon>Sphaerophragmiaceae</taxon>
        <taxon>Austropuccinia</taxon>
    </lineage>
</organism>
<dbReference type="AlphaFoldDB" id="A0A9Q3C6W0"/>
<name>A0A9Q3C6W0_9BASI</name>
<evidence type="ECO:0000313" key="2">
    <source>
        <dbReference type="Proteomes" id="UP000765509"/>
    </source>
</evidence>
<dbReference type="OrthoDB" id="3250101at2759"/>
<gene>
    <name evidence="1" type="ORF">O181_017500</name>
</gene>
<evidence type="ECO:0000313" key="1">
    <source>
        <dbReference type="EMBL" id="MBW0477785.1"/>
    </source>
</evidence>
<proteinExistence type="predicted"/>
<reference evidence="1" key="1">
    <citation type="submission" date="2021-03" db="EMBL/GenBank/DDBJ databases">
        <title>Draft genome sequence of rust myrtle Austropuccinia psidii MF-1, a brazilian biotype.</title>
        <authorList>
            <person name="Quecine M.C."/>
            <person name="Pachon D.M.R."/>
            <person name="Bonatelli M.L."/>
            <person name="Correr F.H."/>
            <person name="Franceschini L.M."/>
            <person name="Leite T.F."/>
            <person name="Margarido G.R.A."/>
            <person name="Almeida C.A."/>
            <person name="Ferrarezi J.A."/>
            <person name="Labate C.A."/>
        </authorList>
    </citation>
    <scope>NUCLEOTIDE SEQUENCE</scope>
    <source>
        <strain evidence="1">MF-1</strain>
    </source>
</reference>
<accession>A0A9Q3C6W0</accession>
<sequence length="226" mass="26405">MCKMPRFPESNLPEVKVINLDHLVSLICLLNIKEAKIHPDSGSFCTCVGNNYLDKIYTKWKEKLMPIEGVKFSSDSQDMRPLGIFEAEIIFPHPAEIIRLKFESFVMNNCTSQDFMLGNDYHNIYCIDINNCKYRYFTIVENKRQKFAFPLEKREKTLIKQLKNVNKEKFVTDKLIEAQISLELTSEMKEDLIEILFQYRKAFASDNEPIGAIKGHKVERPHHPLL</sequence>
<comment type="caution">
    <text evidence="1">The sequence shown here is derived from an EMBL/GenBank/DDBJ whole genome shotgun (WGS) entry which is preliminary data.</text>
</comment>
<dbReference type="EMBL" id="AVOT02004930">
    <property type="protein sequence ID" value="MBW0477785.1"/>
    <property type="molecule type" value="Genomic_DNA"/>
</dbReference>
<protein>
    <submittedName>
        <fullName evidence="1">Uncharacterized protein</fullName>
    </submittedName>
</protein>
<dbReference type="Proteomes" id="UP000765509">
    <property type="component" value="Unassembled WGS sequence"/>
</dbReference>
<keyword evidence="2" id="KW-1185">Reference proteome</keyword>